<gene>
    <name evidence="4" type="ORF">DESUT3_17970</name>
</gene>
<keyword evidence="3" id="KW-0406">Ion transport</keyword>
<dbReference type="Gene3D" id="3.40.50.10580">
    <property type="entry name" value="ATPase, V1 complex, subunit F"/>
    <property type="match status" value="1"/>
</dbReference>
<reference evidence="4 5" key="1">
    <citation type="journal article" date="2016" name="C (Basel)">
        <title>Selective Growth of and Electricity Production by Marine Exoelectrogenic Bacteria in Self-Aggregated Hydrogel of Microbially Reduced Graphene Oxide.</title>
        <authorList>
            <person name="Yoshida N."/>
            <person name="Goto Y."/>
            <person name="Miyata Y."/>
        </authorList>
    </citation>
    <scope>NUCLEOTIDE SEQUENCE [LARGE SCALE GENOMIC DNA]</scope>
    <source>
        <strain evidence="4 5">NIT-T3</strain>
    </source>
</reference>
<dbReference type="InterPro" id="IPR008218">
    <property type="entry name" value="ATPase_V1-cplx_f_g_su"/>
</dbReference>
<sequence length="106" mass="12033">MKRIVFLTPADARYGFSLAGVTQLTLEPEEVDRALGEMVQQPETGVVVIDERLVPAIPEKKLQEIEKRWPGLVIVLPAPEKPEIEIEDYALRLVRRAIGYQVRLNL</sequence>
<dbReference type="InterPro" id="IPR036906">
    <property type="entry name" value="ATPase_V1_fsu_sf"/>
</dbReference>
<name>A0ABM8HVZ1_9BACT</name>
<comment type="similarity">
    <text evidence="1">Belongs to the V-ATPase F subunit family.</text>
</comment>
<evidence type="ECO:0000256" key="1">
    <source>
        <dbReference type="ARBA" id="ARBA00010148"/>
    </source>
</evidence>
<organism evidence="4 5">
    <name type="scientific">Desulfuromonas versatilis</name>
    <dbReference type="NCBI Taxonomy" id="2802975"/>
    <lineage>
        <taxon>Bacteria</taxon>
        <taxon>Pseudomonadati</taxon>
        <taxon>Thermodesulfobacteriota</taxon>
        <taxon>Desulfuromonadia</taxon>
        <taxon>Desulfuromonadales</taxon>
        <taxon>Desulfuromonadaceae</taxon>
        <taxon>Desulfuromonas</taxon>
    </lineage>
</organism>
<evidence type="ECO:0000313" key="5">
    <source>
        <dbReference type="Proteomes" id="UP001319827"/>
    </source>
</evidence>
<evidence type="ECO:0008006" key="6">
    <source>
        <dbReference type="Google" id="ProtNLM"/>
    </source>
</evidence>
<dbReference type="Pfam" id="PF01990">
    <property type="entry name" value="ATP-synt_F"/>
    <property type="match status" value="1"/>
</dbReference>
<dbReference type="EMBL" id="AP024355">
    <property type="protein sequence ID" value="BCR04728.1"/>
    <property type="molecule type" value="Genomic_DNA"/>
</dbReference>
<keyword evidence="5" id="KW-1185">Reference proteome</keyword>
<protein>
    <recommendedName>
        <fullName evidence="6">ATPase</fullName>
    </recommendedName>
</protein>
<keyword evidence="2" id="KW-0813">Transport</keyword>
<accession>A0ABM8HVZ1</accession>
<dbReference type="Proteomes" id="UP001319827">
    <property type="component" value="Chromosome"/>
</dbReference>
<proteinExistence type="inferred from homology"/>
<reference evidence="4 5" key="2">
    <citation type="journal article" date="2021" name="Int. J. Syst. Evol. Microbiol.">
        <title>Isolation and Polyphasic Characterization of Desulfuromonas versatilis sp. Nov., an Electrogenic Bacteria Capable of Versatile Metabolism Isolated from a Graphene Oxide-Reducing Enrichment Culture.</title>
        <authorList>
            <person name="Xie L."/>
            <person name="Yoshida N."/>
            <person name="Ishii S."/>
            <person name="Meng L."/>
        </authorList>
    </citation>
    <scope>NUCLEOTIDE SEQUENCE [LARGE SCALE GENOMIC DNA]</scope>
    <source>
        <strain evidence="4 5">NIT-T3</strain>
    </source>
</reference>
<evidence type="ECO:0000256" key="2">
    <source>
        <dbReference type="ARBA" id="ARBA00022448"/>
    </source>
</evidence>
<evidence type="ECO:0000256" key="3">
    <source>
        <dbReference type="ARBA" id="ARBA00023065"/>
    </source>
</evidence>
<evidence type="ECO:0000313" key="4">
    <source>
        <dbReference type="EMBL" id="BCR04728.1"/>
    </source>
</evidence>
<dbReference type="RefSeq" id="WP_221252181.1">
    <property type="nucleotide sequence ID" value="NZ_AP024355.1"/>
</dbReference>
<dbReference type="SUPFAM" id="SSF159468">
    <property type="entry name" value="AtpF-like"/>
    <property type="match status" value="1"/>
</dbReference>